<feature type="active site" description="O-(5'-phospho-DNA)-tyrosine intermediate" evidence="10">
    <location>
        <position position="295"/>
    </location>
</feature>
<organism evidence="13 14">
    <name type="scientific">Candidatus Pelethenecus faecipullorum</name>
    <dbReference type="NCBI Taxonomy" id="2840900"/>
    <lineage>
        <taxon>Bacteria</taxon>
        <taxon>Bacillati</taxon>
        <taxon>Mycoplasmatota</taxon>
        <taxon>Mollicutes</taxon>
        <taxon>Candidatus Pelethenecus</taxon>
    </lineage>
</organism>
<name>A0A9D1KIL9_9MOLU</name>
<dbReference type="SMART" id="SM00437">
    <property type="entry name" value="TOP1Ac"/>
    <property type="match status" value="1"/>
</dbReference>
<evidence type="ECO:0000256" key="10">
    <source>
        <dbReference type="HAMAP-Rule" id="MF_00952"/>
    </source>
</evidence>
<feature type="domain" description="Topo IA-type catalytic" evidence="12">
    <location>
        <begin position="130"/>
        <end position="549"/>
    </location>
</feature>
<dbReference type="SUPFAM" id="SSF57783">
    <property type="entry name" value="Zinc beta-ribbon"/>
    <property type="match status" value="1"/>
</dbReference>
<dbReference type="InterPro" id="IPR013825">
    <property type="entry name" value="Topo_IA_cen_sub2"/>
</dbReference>
<dbReference type="InterPro" id="IPR013498">
    <property type="entry name" value="Topo_IA_Znf"/>
</dbReference>
<feature type="site" description="Interaction with DNA" evidence="10">
    <location>
        <position position="141"/>
    </location>
</feature>
<evidence type="ECO:0000256" key="4">
    <source>
        <dbReference type="ARBA" id="ARBA00022771"/>
    </source>
</evidence>
<accession>A0A9D1KIL9</accession>
<dbReference type="Gene3D" id="3.30.65.10">
    <property type="entry name" value="Bacterial Topoisomerase I, domain 1"/>
    <property type="match status" value="3"/>
</dbReference>
<gene>
    <name evidence="10 13" type="primary">topA</name>
    <name evidence="13" type="ORF">IAD46_01360</name>
</gene>
<dbReference type="Pfam" id="PF01131">
    <property type="entry name" value="Topoisom_bac"/>
    <property type="match status" value="1"/>
</dbReference>
<feature type="site" description="Interaction with DNA" evidence="10">
    <location>
        <position position="140"/>
    </location>
</feature>
<evidence type="ECO:0000256" key="8">
    <source>
        <dbReference type="ARBA" id="ARBA00023125"/>
    </source>
</evidence>
<dbReference type="GO" id="GO:0006265">
    <property type="term" value="P:DNA topological change"/>
    <property type="evidence" value="ECO:0007669"/>
    <property type="project" value="UniProtKB-UniRule"/>
</dbReference>
<dbReference type="InterPro" id="IPR013826">
    <property type="entry name" value="Topo_IA_cen_sub3"/>
</dbReference>
<evidence type="ECO:0000256" key="3">
    <source>
        <dbReference type="ARBA" id="ARBA00022723"/>
    </source>
</evidence>
<reference evidence="13" key="1">
    <citation type="submission" date="2020-10" db="EMBL/GenBank/DDBJ databases">
        <authorList>
            <person name="Gilroy R."/>
        </authorList>
    </citation>
    <scope>NUCLEOTIDE SEQUENCE</scope>
    <source>
        <strain evidence="13">ChiW17-6978</strain>
    </source>
</reference>
<evidence type="ECO:0000313" key="13">
    <source>
        <dbReference type="EMBL" id="HIT49651.1"/>
    </source>
</evidence>
<dbReference type="Proteomes" id="UP000886758">
    <property type="component" value="Unassembled WGS sequence"/>
</dbReference>
<dbReference type="InterPro" id="IPR013824">
    <property type="entry name" value="Topo_IA_cen_sub1"/>
</dbReference>
<dbReference type="InterPro" id="IPR006171">
    <property type="entry name" value="TOPRIM_dom"/>
</dbReference>
<dbReference type="AlphaFoldDB" id="A0A9D1KIL9"/>
<dbReference type="CDD" id="cd03363">
    <property type="entry name" value="TOPRIM_TopoIA_TopoI"/>
    <property type="match status" value="1"/>
</dbReference>
<dbReference type="Pfam" id="PF01396">
    <property type="entry name" value="Zn_ribbon_Top1"/>
    <property type="match status" value="3"/>
</dbReference>
<feature type="site" description="Interaction with DNA" evidence="10">
    <location>
        <position position="144"/>
    </location>
</feature>
<dbReference type="EC" id="5.6.2.1" evidence="10"/>
<evidence type="ECO:0000256" key="6">
    <source>
        <dbReference type="ARBA" id="ARBA00022842"/>
    </source>
</evidence>
<evidence type="ECO:0000313" key="14">
    <source>
        <dbReference type="Proteomes" id="UP000886758"/>
    </source>
</evidence>
<dbReference type="SUPFAM" id="SSF56712">
    <property type="entry name" value="Prokaryotic type I DNA topoisomerase"/>
    <property type="match status" value="1"/>
</dbReference>
<dbReference type="PANTHER" id="PTHR42785">
    <property type="entry name" value="DNA TOPOISOMERASE, TYPE IA, CORE"/>
    <property type="match status" value="1"/>
</dbReference>
<feature type="site" description="Interaction with DNA" evidence="10">
    <location>
        <position position="297"/>
    </location>
</feature>
<evidence type="ECO:0000256" key="5">
    <source>
        <dbReference type="ARBA" id="ARBA00022833"/>
    </source>
</evidence>
<dbReference type="Gene3D" id="1.10.460.10">
    <property type="entry name" value="Topoisomerase I, domain 2"/>
    <property type="match status" value="1"/>
</dbReference>
<dbReference type="GO" id="GO:0008270">
    <property type="term" value="F:zinc ion binding"/>
    <property type="evidence" value="ECO:0007669"/>
    <property type="project" value="UniProtKB-KW"/>
</dbReference>
<keyword evidence="4" id="KW-0863">Zinc-finger</keyword>
<comment type="caution">
    <text evidence="10">Lacks conserved residue(s) required for the propagation of feature annotation.</text>
</comment>
<dbReference type="PROSITE" id="PS00396">
    <property type="entry name" value="TOPO_IA_1"/>
    <property type="match status" value="1"/>
</dbReference>
<feature type="region of interest" description="Interaction with DNA" evidence="10">
    <location>
        <begin position="163"/>
        <end position="168"/>
    </location>
</feature>
<evidence type="ECO:0000259" key="11">
    <source>
        <dbReference type="PROSITE" id="PS50880"/>
    </source>
</evidence>
<evidence type="ECO:0000256" key="9">
    <source>
        <dbReference type="ARBA" id="ARBA00023235"/>
    </source>
</evidence>
<keyword evidence="3" id="KW-0479">Metal-binding</keyword>
<dbReference type="Gene3D" id="3.40.50.140">
    <property type="match status" value="1"/>
</dbReference>
<dbReference type="PANTHER" id="PTHR42785:SF1">
    <property type="entry name" value="DNA TOPOISOMERASE"/>
    <property type="match status" value="1"/>
</dbReference>
<dbReference type="SMART" id="SM00493">
    <property type="entry name" value="TOPRIM"/>
    <property type="match status" value="1"/>
</dbReference>
<keyword evidence="8 10" id="KW-0238">DNA-binding</keyword>
<evidence type="ECO:0000259" key="12">
    <source>
        <dbReference type="PROSITE" id="PS52039"/>
    </source>
</evidence>
<dbReference type="GO" id="GO:0003917">
    <property type="term" value="F:DNA topoisomerase type I (single strand cut, ATP-independent) activity"/>
    <property type="evidence" value="ECO:0007669"/>
    <property type="project" value="UniProtKB-UniRule"/>
</dbReference>
<dbReference type="InterPro" id="IPR028612">
    <property type="entry name" value="Topoisom_1_IA"/>
</dbReference>
<reference evidence="13" key="2">
    <citation type="journal article" date="2021" name="PeerJ">
        <title>Extensive microbial diversity within the chicken gut microbiome revealed by metagenomics and culture.</title>
        <authorList>
            <person name="Gilroy R."/>
            <person name="Ravi A."/>
            <person name="Getino M."/>
            <person name="Pursley I."/>
            <person name="Horton D.L."/>
            <person name="Alikhan N.F."/>
            <person name="Baker D."/>
            <person name="Gharbi K."/>
            <person name="Hall N."/>
            <person name="Watson M."/>
            <person name="Adriaenssens E.M."/>
            <person name="Foster-Nyarko E."/>
            <person name="Jarju S."/>
            <person name="Secka A."/>
            <person name="Antonio M."/>
            <person name="Oren A."/>
            <person name="Chaudhuri R.R."/>
            <person name="La Ragione R."/>
            <person name="Hildebrand F."/>
            <person name="Pallen M.J."/>
        </authorList>
    </citation>
    <scope>NUCLEOTIDE SEQUENCE</scope>
    <source>
        <strain evidence="13">ChiW17-6978</strain>
    </source>
</reference>
<evidence type="ECO:0000256" key="1">
    <source>
        <dbReference type="ARBA" id="ARBA00000213"/>
    </source>
</evidence>
<dbReference type="CDD" id="cd00186">
    <property type="entry name" value="TOP1Ac"/>
    <property type="match status" value="1"/>
</dbReference>
<keyword evidence="7 10" id="KW-0799">Topoisomerase</keyword>
<dbReference type="HAMAP" id="MF_00952">
    <property type="entry name" value="Topoisom_1_prok"/>
    <property type="match status" value="1"/>
</dbReference>
<comment type="similarity">
    <text evidence="2 10">Belongs to the type IA topoisomerase family.</text>
</comment>
<feature type="site" description="Interaction with DNA" evidence="10">
    <location>
        <position position="481"/>
    </location>
</feature>
<dbReference type="PROSITE" id="PS52039">
    <property type="entry name" value="TOPO_IA_2"/>
    <property type="match status" value="1"/>
</dbReference>
<sequence>MEKVIIVESPSKSKTIASYLGDGYTVLSSKGHICDLATTGKDGLGIDIENGFKPNYKIMKEKEALVKTLKSSCKGKDVFLATDPDREGEAIAYHLAQVLGLNYNESNRIAFHEITKSAVQEALKNPHAIDLKMVDSQECRRMIDRILGFKLSKLLQKKIGSKSAGRVQSVALKMIVDLEKEIRDFKSVTYYEMEADFNTFRLKLSELNGSKIDAKNRITDRTVLENLKSRLLSFHVTDIATRLVKKNSYPAFTTSTLQQEASSKLNFSPSQTMRLAQSLYEGKNIGSETTGLITYMRTDSTRLAESFVADANRYILKQYGQQYLGSLKIKASKNMQDAHEAIRPTSILRTPDQMKEFLTADEWKLYRLIYQRTLASLMASAQFNATKVEFGNTDSVWTVRGQQLVFDGYLKVYGKTEEDENQLLPAFKLGDAYNAASLEILEKQTQPKSRYTEATLIKDMEEKGIGRPSTYAQTIYTLKERKYVTLERKTLIPTEQGILTTEKLDDFFSSLINITYTAEMETDLDQIAGGQKAKIQELEEFYQAFMPLFDNAMEHMEAMYPIPTDKICPVCGNPLVIRKGKYGEFVSCSTYPKCKYIEKEEKEDDVLDTNVVCPVCGKAHLVRRQAKKGKNKGMYFYACANYPKCKNVYNDCPTDQVCPSCGSILLKDSDGNLYCSKHCQEPQEANLLCPVCRKGHLVRRVATKGKNKGNVFYGCSCYPRCKTILSEEEYEKLKISSMEHPE</sequence>
<dbReference type="InterPro" id="IPR034149">
    <property type="entry name" value="TOPRIM_TopoI"/>
</dbReference>
<dbReference type="NCBIfam" id="TIGR01051">
    <property type="entry name" value="topA_bact"/>
    <property type="match status" value="1"/>
</dbReference>
<protein>
    <recommendedName>
        <fullName evidence="10">DNA topoisomerase 1</fullName>
        <ecNumber evidence="10">5.6.2.1</ecNumber>
    </recommendedName>
    <alternativeName>
        <fullName evidence="10">DNA topoisomerase I</fullName>
    </alternativeName>
</protein>
<feature type="site" description="Interaction with DNA" evidence="10">
    <location>
        <position position="32"/>
    </location>
</feature>
<dbReference type="InterPro" id="IPR023405">
    <property type="entry name" value="Topo_IA_core_domain"/>
</dbReference>
<keyword evidence="9 10" id="KW-0413">Isomerase</keyword>
<keyword evidence="6" id="KW-0460">Magnesium</keyword>
<dbReference type="InterPro" id="IPR005733">
    <property type="entry name" value="TopoI_bac-type"/>
</dbReference>
<evidence type="ECO:0000256" key="2">
    <source>
        <dbReference type="ARBA" id="ARBA00009446"/>
    </source>
</evidence>
<dbReference type="Gene3D" id="1.10.290.10">
    <property type="entry name" value="Topoisomerase I, domain 4"/>
    <property type="match status" value="1"/>
</dbReference>
<dbReference type="Pfam" id="PF01751">
    <property type="entry name" value="Toprim"/>
    <property type="match status" value="1"/>
</dbReference>
<dbReference type="PROSITE" id="PS50880">
    <property type="entry name" value="TOPRIM"/>
    <property type="match status" value="1"/>
</dbReference>
<proteinExistence type="inferred from homology"/>
<comment type="subunit">
    <text evidence="10">Monomer.</text>
</comment>
<dbReference type="PRINTS" id="PR00417">
    <property type="entry name" value="PRTPISMRASEI"/>
</dbReference>
<dbReference type="InterPro" id="IPR003602">
    <property type="entry name" value="Topo_IA_DNA-bd_dom"/>
</dbReference>
<dbReference type="GO" id="GO:0003677">
    <property type="term" value="F:DNA binding"/>
    <property type="evidence" value="ECO:0007669"/>
    <property type="project" value="UniProtKB-KW"/>
</dbReference>
<feature type="domain" description="Toprim" evidence="11">
    <location>
        <begin position="2"/>
        <end position="114"/>
    </location>
</feature>
<dbReference type="SMART" id="SM00436">
    <property type="entry name" value="TOP1Bc"/>
    <property type="match status" value="1"/>
</dbReference>
<dbReference type="GO" id="GO:0005694">
    <property type="term" value="C:chromosome"/>
    <property type="evidence" value="ECO:0007669"/>
    <property type="project" value="InterPro"/>
</dbReference>
<dbReference type="EMBL" id="DVLF01000043">
    <property type="protein sequence ID" value="HIT49651.1"/>
    <property type="molecule type" value="Genomic_DNA"/>
</dbReference>
<dbReference type="InterPro" id="IPR023406">
    <property type="entry name" value="Topo_IA_AS"/>
</dbReference>
<evidence type="ECO:0000256" key="7">
    <source>
        <dbReference type="ARBA" id="ARBA00023029"/>
    </source>
</evidence>
<dbReference type="InterPro" id="IPR000380">
    <property type="entry name" value="Topo_IA"/>
</dbReference>
<dbReference type="InterPro" id="IPR003601">
    <property type="entry name" value="Topo_IA_2"/>
</dbReference>
<dbReference type="Gene3D" id="2.70.20.10">
    <property type="entry name" value="Topoisomerase I, domain 3"/>
    <property type="match status" value="1"/>
</dbReference>
<comment type="function">
    <text evidence="10">Releases the supercoiling and torsional tension of DNA, which is introduced during the DNA replication and transcription, by transiently cleaving and rejoining one strand of the DNA duplex. Introduces a single-strand break via transesterification at a target site in duplex DNA. The scissile phosphodiester is attacked by the catalytic tyrosine of the enzyme, resulting in the formation of a DNA-(5'-phosphotyrosyl)-enzyme intermediate and the expulsion of a 3'-OH DNA strand. The free DNA strand then undergoes passage around the unbroken strand, thus removing DNA supercoils. Finally, in the religation step, the DNA 3'-OH attacks the covalent intermediate to expel the active-site tyrosine and restore the DNA phosphodiester backbone.</text>
</comment>
<comment type="caution">
    <text evidence="13">The sequence shown here is derived from an EMBL/GenBank/DDBJ whole genome shotgun (WGS) entry which is preliminary data.</text>
</comment>
<comment type="catalytic activity">
    <reaction evidence="1 10">
        <text>ATP-independent breakage of single-stranded DNA, followed by passage and rejoining.</text>
        <dbReference type="EC" id="5.6.2.1"/>
    </reaction>
</comment>
<dbReference type="InterPro" id="IPR013497">
    <property type="entry name" value="Topo_IA_cen"/>
</dbReference>
<keyword evidence="5" id="KW-0862">Zinc</keyword>